<organism evidence="2 3">
    <name type="scientific">Paraburkholderia piptadeniae</name>
    <dbReference type="NCBI Taxonomy" id="1701573"/>
    <lineage>
        <taxon>Bacteria</taxon>
        <taxon>Pseudomonadati</taxon>
        <taxon>Pseudomonadota</taxon>
        <taxon>Betaproteobacteria</taxon>
        <taxon>Burkholderiales</taxon>
        <taxon>Burkholderiaceae</taxon>
        <taxon>Paraburkholderia</taxon>
    </lineage>
</organism>
<protein>
    <submittedName>
        <fullName evidence="2">Uncharacterized protein</fullName>
    </submittedName>
</protein>
<name>A0A1N7S7S0_9BURK</name>
<feature type="compositionally biased region" description="Polar residues" evidence="1">
    <location>
        <begin position="62"/>
        <end position="82"/>
    </location>
</feature>
<dbReference type="AlphaFoldDB" id="A0A1N7S7S0"/>
<comment type="caution">
    <text evidence="2">The sequence shown here is derived from an EMBL/GenBank/DDBJ whole genome shotgun (WGS) entry which is preliminary data.</text>
</comment>
<gene>
    <name evidence="2" type="ORF">BN2476_350072</name>
</gene>
<dbReference type="EMBL" id="CYGY02000035">
    <property type="protein sequence ID" value="SIT43381.1"/>
    <property type="molecule type" value="Genomic_DNA"/>
</dbReference>
<evidence type="ECO:0000313" key="2">
    <source>
        <dbReference type="EMBL" id="SIT43381.1"/>
    </source>
</evidence>
<proteinExistence type="predicted"/>
<keyword evidence="3" id="KW-1185">Reference proteome</keyword>
<feature type="region of interest" description="Disordered" evidence="1">
    <location>
        <begin position="55"/>
        <end position="89"/>
    </location>
</feature>
<evidence type="ECO:0000313" key="3">
    <source>
        <dbReference type="Proteomes" id="UP000195569"/>
    </source>
</evidence>
<reference evidence="2" key="1">
    <citation type="submission" date="2016-12" db="EMBL/GenBank/DDBJ databases">
        <authorList>
            <person name="Moulin L."/>
        </authorList>
    </citation>
    <scope>NUCLEOTIDE SEQUENCE [LARGE SCALE GENOMIC DNA]</scope>
    <source>
        <strain evidence="2">STM 7183</strain>
    </source>
</reference>
<accession>A0A1N7S7S0</accession>
<evidence type="ECO:0000256" key="1">
    <source>
        <dbReference type="SAM" id="MobiDB-lite"/>
    </source>
</evidence>
<sequence length="89" mass="9832">MPLVFRQRHAFEASAGAVHWPGASRADGLTLVIDWSLIRVTLRVTPKAVSLLCPTSPHPRSPSLNRPSRWSRPASVSFSTARTARPMRC</sequence>
<dbReference type="Proteomes" id="UP000195569">
    <property type="component" value="Unassembled WGS sequence"/>
</dbReference>